<dbReference type="InterPro" id="IPR010876">
    <property type="entry name" value="C1orf43"/>
</dbReference>
<evidence type="ECO:0000256" key="7">
    <source>
        <dbReference type="ARBA" id="ARBA00023034"/>
    </source>
</evidence>
<keyword evidence="5 11" id="KW-0812">Transmembrane</keyword>
<dbReference type="PANTHER" id="PTHR21425:SF2">
    <property type="entry name" value="PROTEIN C1ORF43"/>
    <property type="match status" value="1"/>
</dbReference>
<name>A0AA85KL67_TRIRE</name>
<evidence type="ECO:0000256" key="10">
    <source>
        <dbReference type="SAM" id="MobiDB-lite"/>
    </source>
</evidence>
<feature type="compositionally biased region" description="Low complexity" evidence="10">
    <location>
        <begin position="252"/>
        <end position="273"/>
    </location>
</feature>
<dbReference type="AlphaFoldDB" id="A0AA85KL67"/>
<keyword evidence="7" id="KW-0333">Golgi apparatus</keyword>
<dbReference type="PANTHER" id="PTHR21425">
    <property type="entry name" value="NICE-3"/>
    <property type="match status" value="1"/>
</dbReference>
<dbReference type="Pfam" id="PF07406">
    <property type="entry name" value="NICE-3"/>
    <property type="match status" value="1"/>
</dbReference>
<evidence type="ECO:0000313" key="14">
    <source>
        <dbReference type="WBParaSite" id="TREG1_96370.2"/>
    </source>
</evidence>
<keyword evidence="8" id="KW-0496">Mitochondrion</keyword>
<evidence type="ECO:0000256" key="6">
    <source>
        <dbReference type="ARBA" id="ARBA00022989"/>
    </source>
</evidence>
<feature type="region of interest" description="Disordered" evidence="10">
    <location>
        <begin position="245"/>
        <end position="352"/>
    </location>
</feature>
<evidence type="ECO:0000256" key="8">
    <source>
        <dbReference type="ARBA" id="ARBA00023128"/>
    </source>
</evidence>
<evidence type="ECO:0000256" key="3">
    <source>
        <dbReference type="ARBA" id="ARBA00004173"/>
    </source>
</evidence>
<evidence type="ECO:0000256" key="11">
    <source>
        <dbReference type="SAM" id="Phobius"/>
    </source>
</evidence>
<dbReference type="GO" id="GO:0005739">
    <property type="term" value="C:mitochondrion"/>
    <property type="evidence" value="ECO:0007669"/>
    <property type="project" value="UniProtKB-SubCell"/>
</dbReference>
<keyword evidence="9 11" id="KW-0472">Membrane</keyword>
<keyword evidence="6 11" id="KW-1133">Transmembrane helix</keyword>
<evidence type="ECO:0000256" key="5">
    <source>
        <dbReference type="ARBA" id="ARBA00022692"/>
    </source>
</evidence>
<reference evidence="13 14" key="2">
    <citation type="submission" date="2023-11" db="UniProtKB">
        <authorList>
            <consortium name="WormBaseParasite"/>
        </authorList>
    </citation>
    <scope>IDENTIFICATION</scope>
</reference>
<dbReference type="WBParaSite" id="TREG1_96370.2">
    <property type="protein sequence ID" value="TREG1_96370.2"/>
    <property type="gene ID" value="TREG1_96370"/>
</dbReference>
<dbReference type="WBParaSite" id="TREG1_96370.1">
    <property type="protein sequence ID" value="TREG1_96370.1"/>
    <property type="gene ID" value="TREG1_96370"/>
</dbReference>
<feature type="transmembrane region" description="Helical" evidence="11">
    <location>
        <begin position="6"/>
        <end position="29"/>
    </location>
</feature>
<feature type="compositionally biased region" description="Polar residues" evidence="10">
    <location>
        <begin position="274"/>
        <end position="286"/>
    </location>
</feature>
<evidence type="ECO:0000313" key="12">
    <source>
        <dbReference type="Proteomes" id="UP000050795"/>
    </source>
</evidence>
<comment type="function">
    <text evidence="1">General regulator of phagocytosis. Required to uptake Gram negative bacterium by macrophages.</text>
</comment>
<feature type="compositionally biased region" description="Gly residues" evidence="10">
    <location>
        <begin position="298"/>
        <end position="310"/>
    </location>
</feature>
<reference evidence="12" key="1">
    <citation type="submission" date="2022-06" db="EMBL/GenBank/DDBJ databases">
        <authorList>
            <person name="Berger JAMES D."/>
            <person name="Berger JAMES D."/>
        </authorList>
    </citation>
    <scope>NUCLEOTIDE SEQUENCE [LARGE SCALE GENOMIC DNA]</scope>
</reference>
<evidence type="ECO:0000256" key="1">
    <source>
        <dbReference type="ARBA" id="ARBA00002620"/>
    </source>
</evidence>
<feature type="compositionally biased region" description="Basic residues" evidence="10">
    <location>
        <begin position="327"/>
        <end position="337"/>
    </location>
</feature>
<evidence type="ECO:0000256" key="4">
    <source>
        <dbReference type="ARBA" id="ARBA00004555"/>
    </source>
</evidence>
<evidence type="ECO:0000313" key="13">
    <source>
        <dbReference type="WBParaSite" id="TREG1_96370.1"/>
    </source>
</evidence>
<keyword evidence="12" id="KW-1185">Reference proteome</keyword>
<comment type="subcellular location">
    <subcellularLocation>
        <location evidence="4">Golgi apparatus</location>
    </subcellularLocation>
    <subcellularLocation>
        <location evidence="2">Membrane</location>
        <topology evidence="2">Single-pass membrane protein</topology>
    </subcellularLocation>
    <subcellularLocation>
        <location evidence="3">Mitochondrion</location>
    </subcellularLocation>
</comment>
<sequence length="465" mass="51076">MQTQHIALALFLVLLAIGAIIIISILIVVKRRIARRKGRVGRTTYTVCGQGLPKVWKSNIEKKINATIKVRTEPQVFGPHYAENYDVYTSSGEVTFLYRAKALDQFLILKQAILSVDSTLEAPPLRDTRDFLLKSRHHVMNPPPPRDCIEEYCRLYLWARHDLNPFGEAEYTRLCELQSSLLQTINLTGSLHHPMYSPAPNSPIRGGGGQLTSEPTVKVHKRTNSNFKINFPSFLFKATEHSQPRVVDPNISTTTTTATTSTAPGPMPTSSTMKRSPSTHQQQSRPTRIKVLSKKGQTGAGSTGSAGGRGSHTTSGAISGSSISLKRLSHSSHRKKHELLVSPSENEKSSLTSSVQLISGHPSTHVFTNDDMISEHDSNADLSLTISKADMTSTTSLSNRRRHSCQSDGSQTALIDLEPIIASNPKSSLPSSRPIIKHTDTYGQSVESRSSIRYNKGMENEGVNC</sequence>
<proteinExistence type="predicted"/>
<dbReference type="GO" id="GO:0016020">
    <property type="term" value="C:membrane"/>
    <property type="evidence" value="ECO:0007669"/>
    <property type="project" value="UniProtKB-SubCell"/>
</dbReference>
<feature type="compositionally biased region" description="Low complexity" evidence="10">
    <location>
        <begin position="311"/>
        <end position="326"/>
    </location>
</feature>
<feature type="region of interest" description="Disordered" evidence="10">
    <location>
        <begin position="425"/>
        <end position="444"/>
    </location>
</feature>
<protein>
    <submittedName>
        <fullName evidence="13 14">Uncharacterized protein</fullName>
    </submittedName>
</protein>
<evidence type="ECO:0000256" key="9">
    <source>
        <dbReference type="ARBA" id="ARBA00023136"/>
    </source>
</evidence>
<dbReference type="Proteomes" id="UP000050795">
    <property type="component" value="Unassembled WGS sequence"/>
</dbReference>
<dbReference type="GO" id="GO:0005794">
    <property type="term" value="C:Golgi apparatus"/>
    <property type="evidence" value="ECO:0007669"/>
    <property type="project" value="UniProtKB-SubCell"/>
</dbReference>
<accession>A0AA85KL67</accession>
<evidence type="ECO:0000256" key="2">
    <source>
        <dbReference type="ARBA" id="ARBA00004167"/>
    </source>
</evidence>
<organism evidence="12 13">
    <name type="scientific">Trichobilharzia regenti</name>
    <name type="common">Nasal bird schistosome</name>
    <dbReference type="NCBI Taxonomy" id="157069"/>
    <lineage>
        <taxon>Eukaryota</taxon>
        <taxon>Metazoa</taxon>
        <taxon>Spiralia</taxon>
        <taxon>Lophotrochozoa</taxon>
        <taxon>Platyhelminthes</taxon>
        <taxon>Trematoda</taxon>
        <taxon>Digenea</taxon>
        <taxon>Strigeidida</taxon>
        <taxon>Schistosomatoidea</taxon>
        <taxon>Schistosomatidae</taxon>
        <taxon>Trichobilharzia</taxon>
    </lineage>
</organism>